<accession>A0A3N0YL66</accession>
<evidence type="ECO:0000256" key="1">
    <source>
        <dbReference type="SAM" id="MobiDB-lite"/>
    </source>
</evidence>
<organism evidence="2 3">
    <name type="scientific">Anabarilius grahami</name>
    <name type="common">Kanglang fish</name>
    <name type="synonym">Barilius grahami</name>
    <dbReference type="NCBI Taxonomy" id="495550"/>
    <lineage>
        <taxon>Eukaryota</taxon>
        <taxon>Metazoa</taxon>
        <taxon>Chordata</taxon>
        <taxon>Craniata</taxon>
        <taxon>Vertebrata</taxon>
        <taxon>Euteleostomi</taxon>
        <taxon>Actinopterygii</taxon>
        <taxon>Neopterygii</taxon>
        <taxon>Teleostei</taxon>
        <taxon>Ostariophysi</taxon>
        <taxon>Cypriniformes</taxon>
        <taxon>Xenocyprididae</taxon>
        <taxon>Xenocypridinae</taxon>
        <taxon>Xenocypridinae incertae sedis</taxon>
        <taxon>Anabarilius</taxon>
    </lineage>
</organism>
<sequence length="80" mass="8954">MRNLESELPESKGDPTKREQRKSGAGSREWNGRFWRVFGNSQVKAKGAADRVGDKGAGCVLSPIWIYVTLVNLSFGKWNK</sequence>
<feature type="compositionally biased region" description="Basic and acidic residues" evidence="1">
    <location>
        <begin position="9"/>
        <end position="22"/>
    </location>
</feature>
<reference evidence="2 3" key="1">
    <citation type="submission" date="2018-10" db="EMBL/GenBank/DDBJ databases">
        <title>Genome assembly for a Yunnan-Guizhou Plateau 3E fish, Anabarilius grahami (Regan), and its evolutionary and genetic applications.</title>
        <authorList>
            <person name="Jiang W."/>
        </authorList>
    </citation>
    <scope>NUCLEOTIDE SEQUENCE [LARGE SCALE GENOMIC DNA]</scope>
    <source>
        <strain evidence="2">AG-KIZ</strain>
        <tissue evidence="2">Muscle</tissue>
    </source>
</reference>
<protein>
    <submittedName>
        <fullName evidence="2">Uncharacterized protein</fullName>
    </submittedName>
</protein>
<evidence type="ECO:0000313" key="2">
    <source>
        <dbReference type="EMBL" id="ROL46923.1"/>
    </source>
</evidence>
<dbReference type="Proteomes" id="UP000281406">
    <property type="component" value="Unassembled WGS sequence"/>
</dbReference>
<evidence type="ECO:0000313" key="3">
    <source>
        <dbReference type="Proteomes" id="UP000281406"/>
    </source>
</evidence>
<proteinExistence type="predicted"/>
<comment type="caution">
    <text evidence="2">The sequence shown here is derived from an EMBL/GenBank/DDBJ whole genome shotgun (WGS) entry which is preliminary data.</text>
</comment>
<dbReference type="AlphaFoldDB" id="A0A3N0YL66"/>
<dbReference type="EMBL" id="RJVU01036174">
    <property type="protein sequence ID" value="ROL46923.1"/>
    <property type="molecule type" value="Genomic_DNA"/>
</dbReference>
<feature type="region of interest" description="Disordered" evidence="1">
    <location>
        <begin position="1"/>
        <end position="28"/>
    </location>
</feature>
<name>A0A3N0YL66_ANAGA</name>
<keyword evidence="3" id="KW-1185">Reference proteome</keyword>
<gene>
    <name evidence="2" type="ORF">DPX16_20575</name>
</gene>